<keyword evidence="1" id="KW-0812">Transmembrane</keyword>
<keyword evidence="1" id="KW-0472">Membrane</keyword>
<keyword evidence="3" id="KW-1185">Reference proteome</keyword>
<feature type="transmembrane region" description="Helical" evidence="1">
    <location>
        <begin position="351"/>
        <end position="369"/>
    </location>
</feature>
<dbReference type="EMBL" id="FNBA01000001">
    <property type="protein sequence ID" value="SDE47792.1"/>
    <property type="molecule type" value="Genomic_DNA"/>
</dbReference>
<accession>A0A1G7D8B4</accession>
<keyword evidence="1" id="KW-1133">Transmembrane helix</keyword>
<feature type="transmembrane region" description="Helical" evidence="1">
    <location>
        <begin position="195"/>
        <end position="226"/>
    </location>
</feature>
<feature type="transmembrane region" description="Helical" evidence="1">
    <location>
        <begin position="381"/>
        <end position="398"/>
    </location>
</feature>
<organism evidence="2 3">
    <name type="scientific">Ulvibacter litoralis</name>
    <dbReference type="NCBI Taxonomy" id="227084"/>
    <lineage>
        <taxon>Bacteria</taxon>
        <taxon>Pseudomonadati</taxon>
        <taxon>Bacteroidota</taxon>
        <taxon>Flavobacteriia</taxon>
        <taxon>Flavobacteriales</taxon>
        <taxon>Flavobacteriaceae</taxon>
        <taxon>Ulvibacter</taxon>
    </lineage>
</organism>
<gene>
    <name evidence="2" type="ORF">SAMN05421855_101822</name>
</gene>
<dbReference type="STRING" id="227084.SAMN05421855_101822"/>
<evidence type="ECO:0000313" key="2">
    <source>
        <dbReference type="EMBL" id="SDE47792.1"/>
    </source>
</evidence>
<feature type="transmembrane region" description="Helical" evidence="1">
    <location>
        <begin position="168"/>
        <end position="188"/>
    </location>
</feature>
<feature type="transmembrane region" description="Helical" evidence="1">
    <location>
        <begin position="131"/>
        <end position="156"/>
    </location>
</feature>
<reference evidence="2 3" key="1">
    <citation type="submission" date="2016-10" db="EMBL/GenBank/DDBJ databases">
        <authorList>
            <person name="de Groot N.N."/>
        </authorList>
    </citation>
    <scope>NUCLEOTIDE SEQUENCE [LARGE SCALE GENOMIC DNA]</scope>
    <source>
        <strain evidence="2 3">DSM 16195</strain>
    </source>
</reference>
<feature type="transmembrane region" description="Helical" evidence="1">
    <location>
        <begin position="232"/>
        <end position="252"/>
    </location>
</feature>
<evidence type="ECO:0000256" key="1">
    <source>
        <dbReference type="SAM" id="Phobius"/>
    </source>
</evidence>
<evidence type="ECO:0008006" key="4">
    <source>
        <dbReference type="Google" id="ProtNLM"/>
    </source>
</evidence>
<feature type="transmembrane region" description="Helical" evidence="1">
    <location>
        <begin position="273"/>
        <end position="291"/>
    </location>
</feature>
<dbReference type="RefSeq" id="WP_139149359.1">
    <property type="nucleotide sequence ID" value="NZ_BMWO01000001.1"/>
</dbReference>
<feature type="transmembrane region" description="Helical" evidence="1">
    <location>
        <begin position="76"/>
        <end position="93"/>
    </location>
</feature>
<proteinExistence type="predicted"/>
<protein>
    <recommendedName>
        <fullName evidence="4">O-antigen ligase</fullName>
    </recommendedName>
</protein>
<dbReference type="AlphaFoldDB" id="A0A1G7D8B4"/>
<evidence type="ECO:0000313" key="3">
    <source>
        <dbReference type="Proteomes" id="UP000199321"/>
    </source>
</evidence>
<feature type="transmembrane region" description="Helical" evidence="1">
    <location>
        <begin position="320"/>
        <end position="339"/>
    </location>
</feature>
<sequence>MFNLDSFKANYLSLTLKEKTFVGLIVLDLLLLLFLGRAYTKSAFYPNLYCHDVVLLITFLFSLTFKSDFRVKAIEIVGLISLIYLGISIIFKFHPEGNLYIYLRQFMVFGYLIQSYFIFKAVAGLKNGLQILVQIIAAIAILATILQLGYIFYIFFDIDANPFSRRNYFSPLTVPSVITATALGLVFLKRYKKIGVFLLLLITSFSFGHDSAYLAVIIVLFFYFFISASLKIKILVSTFAILSCIGLWFFVASFTDGNADARLFYWNKLLTKITENFSIMYGNGFGIPYLSADVAKQANDFVLVFKKPESIYLVPPHNSFITMLYHLGGWVLLLFYPIRRIFYGAQPVKNNLLKFLLLSLVGVSIWASFNVILELPHSSTYFWLIYFTLAFYLYKINIDDKKNHYK</sequence>
<dbReference type="Proteomes" id="UP000199321">
    <property type="component" value="Unassembled WGS sequence"/>
</dbReference>
<feature type="transmembrane region" description="Helical" evidence="1">
    <location>
        <begin position="99"/>
        <end position="119"/>
    </location>
</feature>
<feature type="transmembrane region" description="Helical" evidence="1">
    <location>
        <begin position="21"/>
        <end position="39"/>
    </location>
</feature>
<feature type="transmembrane region" description="Helical" evidence="1">
    <location>
        <begin position="45"/>
        <end position="64"/>
    </location>
</feature>
<dbReference type="OrthoDB" id="1411897at2"/>
<name>A0A1G7D8B4_9FLAO</name>